<sequence>MVVVTEEGDSKICRLVSVKLLEGDSGPRVPEMRPQGAPRRERERQRAAWRRASSMPRLLSSPECEVSTSRDATPATSWAPLGQQCRRTLQKIALFVWGLVPTRRFGNHGKNYR</sequence>
<feature type="compositionally biased region" description="Polar residues" evidence="1">
    <location>
        <begin position="66"/>
        <end position="76"/>
    </location>
</feature>
<accession>A0A7R9JXF8</accession>
<reference evidence="2" key="1">
    <citation type="submission" date="2020-11" db="EMBL/GenBank/DDBJ databases">
        <authorList>
            <person name="Tran Van P."/>
        </authorList>
    </citation>
    <scope>NUCLEOTIDE SEQUENCE</scope>
</reference>
<evidence type="ECO:0000313" key="2">
    <source>
        <dbReference type="EMBL" id="CAD7591458.1"/>
    </source>
</evidence>
<organism evidence="2">
    <name type="scientific">Timema genevievae</name>
    <name type="common">Walking stick</name>
    <dbReference type="NCBI Taxonomy" id="629358"/>
    <lineage>
        <taxon>Eukaryota</taxon>
        <taxon>Metazoa</taxon>
        <taxon>Ecdysozoa</taxon>
        <taxon>Arthropoda</taxon>
        <taxon>Hexapoda</taxon>
        <taxon>Insecta</taxon>
        <taxon>Pterygota</taxon>
        <taxon>Neoptera</taxon>
        <taxon>Polyneoptera</taxon>
        <taxon>Phasmatodea</taxon>
        <taxon>Timematodea</taxon>
        <taxon>Timematoidea</taxon>
        <taxon>Timematidae</taxon>
        <taxon>Timema</taxon>
    </lineage>
</organism>
<dbReference type="EMBL" id="OE840602">
    <property type="protein sequence ID" value="CAD7591458.1"/>
    <property type="molecule type" value="Genomic_DNA"/>
</dbReference>
<evidence type="ECO:0000256" key="1">
    <source>
        <dbReference type="SAM" id="MobiDB-lite"/>
    </source>
</evidence>
<name>A0A7R9JXF8_TIMGE</name>
<protein>
    <submittedName>
        <fullName evidence="2">Uncharacterized protein</fullName>
    </submittedName>
</protein>
<feature type="region of interest" description="Disordered" evidence="1">
    <location>
        <begin position="24"/>
        <end position="54"/>
    </location>
</feature>
<gene>
    <name evidence="2" type="ORF">TGEB3V08_LOCUS4594</name>
</gene>
<proteinExistence type="predicted"/>
<dbReference type="AlphaFoldDB" id="A0A7R9JXF8"/>
<feature type="region of interest" description="Disordered" evidence="1">
    <location>
        <begin position="60"/>
        <end position="79"/>
    </location>
</feature>